<accession>A0A6N2YKN5</accession>
<proteinExistence type="predicted"/>
<gene>
    <name evidence="1" type="ORF">RTLFYP15_00436</name>
</gene>
<protein>
    <submittedName>
        <fullName evidence="1">Uncharacterized protein</fullName>
    </submittedName>
</protein>
<dbReference type="AlphaFoldDB" id="A0A6N2YKN5"/>
<organism evidence="1">
    <name type="scientific">[Ruminococcus] torques</name>
    <dbReference type="NCBI Taxonomy" id="33039"/>
    <lineage>
        <taxon>Bacteria</taxon>
        <taxon>Bacillati</taxon>
        <taxon>Bacillota</taxon>
        <taxon>Clostridia</taxon>
        <taxon>Lachnospirales</taxon>
        <taxon>Lachnospiraceae</taxon>
        <taxon>Mediterraneibacter</taxon>
    </lineage>
</organism>
<reference evidence="1" key="1">
    <citation type="submission" date="2019-11" db="EMBL/GenBank/DDBJ databases">
        <authorList>
            <person name="Feng L."/>
        </authorList>
    </citation>
    <scope>NUCLEOTIDE SEQUENCE</scope>
    <source>
        <strain evidence="1">RtorquesLFYP15</strain>
    </source>
</reference>
<sequence>MVKMSTQIKKRLTIEKDMAILFSYVVNKINRIIMQKMHWRYLRIAGIT</sequence>
<name>A0A6N2YKN5_9FIRM</name>
<evidence type="ECO:0000313" key="1">
    <source>
        <dbReference type="EMBL" id="VYT67449.1"/>
    </source>
</evidence>
<dbReference type="EMBL" id="CACRUQ010000003">
    <property type="protein sequence ID" value="VYT67449.1"/>
    <property type="molecule type" value="Genomic_DNA"/>
</dbReference>